<feature type="domain" description="GRF-type" evidence="6">
    <location>
        <begin position="11"/>
        <end position="53"/>
    </location>
</feature>
<evidence type="ECO:0000256" key="5">
    <source>
        <dbReference type="SAM" id="Phobius"/>
    </source>
</evidence>
<dbReference type="GO" id="GO:0008270">
    <property type="term" value="F:zinc ion binding"/>
    <property type="evidence" value="ECO:0007669"/>
    <property type="project" value="UniProtKB-KW"/>
</dbReference>
<keyword evidence="2 4" id="KW-0863">Zinc-finger</keyword>
<protein>
    <recommendedName>
        <fullName evidence="6">GRF-type domain-containing protein</fullName>
    </recommendedName>
</protein>
<dbReference type="PROSITE" id="PS51999">
    <property type="entry name" value="ZF_GRF"/>
    <property type="match status" value="1"/>
</dbReference>
<evidence type="ECO:0000313" key="8">
    <source>
        <dbReference type="Proteomes" id="UP001168877"/>
    </source>
</evidence>
<evidence type="ECO:0000313" key="7">
    <source>
        <dbReference type="EMBL" id="KAK0583464.1"/>
    </source>
</evidence>
<organism evidence="7 8">
    <name type="scientific">Acer saccharum</name>
    <name type="common">Sugar maple</name>
    <dbReference type="NCBI Taxonomy" id="4024"/>
    <lineage>
        <taxon>Eukaryota</taxon>
        <taxon>Viridiplantae</taxon>
        <taxon>Streptophyta</taxon>
        <taxon>Embryophyta</taxon>
        <taxon>Tracheophyta</taxon>
        <taxon>Spermatophyta</taxon>
        <taxon>Magnoliopsida</taxon>
        <taxon>eudicotyledons</taxon>
        <taxon>Gunneridae</taxon>
        <taxon>Pentapetalae</taxon>
        <taxon>rosids</taxon>
        <taxon>malvids</taxon>
        <taxon>Sapindales</taxon>
        <taxon>Sapindaceae</taxon>
        <taxon>Hippocastanoideae</taxon>
        <taxon>Acereae</taxon>
        <taxon>Acer</taxon>
    </lineage>
</organism>
<keyword evidence="1" id="KW-0479">Metal-binding</keyword>
<gene>
    <name evidence="7" type="ORF">LWI29_037259</name>
</gene>
<keyword evidence="8" id="KW-1185">Reference proteome</keyword>
<keyword evidence="5" id="KW-0812">Transmembrane</keyword>
<sequence>MNDVVDLYPNCFCGKRARRCTSWTDSNPGRRLFGCSKFQDDDNCGFFRWYDPPICARSKKIISALLRRISELEMRLGEDNRFEVSSAVIVDEEVSSAAGLIRNSHSIRNWFGLLVLAIGIFFVVGKNYLDNL</sequence>
<evidence type="ECO:0000256" key="4">
    <source>
        <dbReference type="PROSITE-ProRule" id="PRU01343"/>
    </source>
</evidence>
<keyword evidence="5" id="KW-1133">Transmembrane helix</keyword>
<dbReference type="AlphaFoldDB" id="A0AA39VEV5"/>
<keyword evidence="3" id="KW-0862">Zinc</keyword>
<keyword evidence="5" id="KW-0472">Membrane</keyword>
<evidence type="ECO:0000256" key="2">
    <source>
        <dbReference type="ARBA" id="ARBA00022771"/>
    </source>
</evidence>
<name>A0AA39VEV5_ACESA</name>
<dbReference type="Proteomes" id="UP001168877">
    <property type="component" value="Unassembled WGS sequence"/>
</dbReference>
<dbReference type="EMBL" id="JAUESC010000384">
    <property type="protein sequence ID" value="KAK0583464.1"/>
    <property type="molecule type" value="Genomic_DNA"/>
</dbReference>
<accession>A0AA39VEV5</accession>
<dbReference type="Pfam" id="PF06839">
    <property type="entry name" value="Zn_ribbon_GRF"/>
    <property type="match status" value="1"/>
</dbReference>
<evidence type="ECO:0000256" key="3">
    <source>
        <dbReference type="ARBA" id="ARBA00022833"/>
    </source>
</evidence>
<evidence type="ECO:0000259" key="6">
    <source>
        <dbReference type="PROSITE" id="PS51999"/>
    </source>
</evidence>
<reference evidence="7" key="2">
    <citation type="submission" date="2023-06" db="EMBL/GenBank/DDBJ databases">
        <authorList>
            <person name="Swenson N.G."/>
            <person name="Wegrzyn J.L."/>
            <person name="Mcevoy S.L."/>
        </authorList>
    </citation>
    <scope>NUCLEOTIDE SEQUENCE</scope>
    <source>
        <strain evidence="7">NS2018</strain>
        <tissue evidence="7">Leaf</tissue>
    </source>
</reference>
<evidence type="ECO:0000256" key="1">
    <source>
        <dbReference type="ARBA" id="ARBA00022723"/>
    </source>
</evidence>
<reference evidence="7" key="1">
    <citation type="journal article" date="2022" name="Plant J.">
        <title>Strategies of tolerance reflected in two North American maple genomes.</title>
        <authorList>
            <person name="McEvoy S.L."/>
            <person name="Sezen U.U."/>
            <person name="Trouern-Trend A."/>
            <person name="McMahon S.M."/>
            <person name="Schaberg P.G."/>
            <person name="Yang J."/>
            <person name="Wegrzyn J.L."/>
            <person name="Swenson N.G."/>
        </authorList>
    </citation>
    <scope>NUCLEOTIDE SEQUENCE</scope>
    <source>
        <strain evidence="7">NS2018</strain>
    </source>
</reference>
<feature type="transmembrane region" description="Helical" evidence="5">
    <location>
        <begin position="110"/>
        <end position="129"/>
    </location>
</feature>
<dbReference type="PANTHER" id="PTHR33248">
    <property type="entry name" value="ZINC ION-BINDING PROTEIN"/>
    <property type="match status" value="1"/>
</dbReference>
<proteinExistence type="predicted"/>
<comment type="caution">
    <text evidence="7">The sequence shown here is derived from an EMBL/GenBank/DDBJ whole genome shotgun (WGS) entry which is preliminary data.</text>
</comment>
<dbReference type="InterPro" id="IPR010666">
    <property type="entry name" value="Znf_GRF"/>
</dbReference>